<evidence type="ECO:0000313" key="4">
    <source>
        <dbReference type="Proteomes" id="UP000441032"/>
    </source>
</evidence>
<dbReference type="AlphaFoldDB" id="A0A7X2HN27"/>
<dbReference type="InterPro" id="IPR051807">
    <property type="entry name" value="Sec-metab_biosynth-assoc"/>
</dbReference>
<sequence length="108" mass="12224">MKHVILCKLKVDGATARKALRLKHLEYIDEHKSKILAGGPALSDDSAPWMMILFTNLTDRQEAEDFIRHEPYTASGQVFESVEVHPWSQVLPEPVAGSLQAEITRERE</sequence>
<name>A0A7X2HN27_RALPI</name>
<dbReference type="SUPFAM" id="SSF54909">
    <property type="entry name" value="Dimeric alpha+beta barrel"/>
    <property type="match status" value="1"/>
</dbReference>
<dbReference type="InterPro" id="IPR011008">
    <property type="entry name" value="Dimeric_a/b-barrel"/>
</dbReference>
<dbReference type="InterPro" id="IPR005545">
    <property type="entry name" value="YCII"/>
</dbReference>
<dbReference type="PANTHER" id="PTHR33606:SF3">
    <property type="entry name" value="PROTEIN YCII"/>
    <property type="match status" value="1"/>
</dbReference>
<comment type="similarity">
    <text evidence="1">Belongs to the YciI family.</text>
</comment>
<accession>A0A7X2HN27</accession>
<protein>
    <submittedName>
        <fullName evidence="3">YciI family protein</fullName>
    </submittedName>
</protein>
<dbReference type="RefSeq" id="WP_154206990.1">
    <property type="nucleotide sequence ID" value="NZ_WJYN01000004.1"/>
</dbReference>
<organism evidence="3 4">
    <name type="scientific">Ralstonia pickettii</name>
    <name type="common">Burkholderia pickettii</name>
    <dbReference type="NCBI Taxonomy" id="329"/>
    <lineage>
        <taxon>Bacteria</taxon>
        <taxon>Pseudomonadati</taxon>
        <taxon>Pseudomonadota</taxon>
        <taxon>Betaproteobacteria</taxon>
        <taxon>Burkholderiales</taxon>
        <taxon>Burkholderiaceae</taxon>
        <taxon>Ralstonia</taxon>
    </lineage>
</organism>
<evidence type="ECO:0000313" key="3">
    <source>
        <dbReference type="EMBL" id="MRS99416.1"/>
    </source>
</evidence>
<gene>
    <name evidence="3" type="ORF">GJQ57_12250</name>
</gene>
<feature type="domain" description="YCII-related" evidence="2">
    <location>
        <begin position="1"/>
        <end position="88"/>
    </location>
</feature>
<dbReference type="PANTHER" id="PTHR33606">
    <property type="entry name" value="PROTEIN YCII"/>
    <property type="match status" value="1"/>
</dbReference>
<dbReference type="Proteomes" id="UP000441032">
    <property type="component" value="Unassembled WGS sequence"/>
</dbReference>
<evidence type="ECO:0000259" key="2">
    <source>
        <dbReference type="Pfam" id="PF03795"/>
    </source>
</evidence>
<dbReference type="Gene3D" id="3.30.70.1060">
    <property type="entry name" value="Dimeric alpha+beta barrel"/>
    <property type="match status" value="1"/>
</dbReference>
<dbReference type="Pfam" id="PF03795">
    <property type="entry name" value="YCII"/>
    <property type="match status" value="1"/>
</dbReference>
<reference evidence="3 4" key="1">
    <citation type="submission" date="2019-11" db="EMBL/GenBank/DDBJ databases">
        <title>Phenotypic characterization of an OXA-22 and OXA-60 co-producing Ralstonia pickettii clinical strain.</title>
        <authorList>
            <person name="He F."/>
        </authorList>
    </citation>
    <scope>NUCLEOTIDE SEQUENCE [LARGE SCALE GENOMIC DNA]</scope>
    <source>
        <strain evidence="3 4">PSLESD1</strain>
    </source>
</reference>
<comment type="caution">
    <text evidence="3">The sequence shown here is derived from an EMBL/GenBank/DDBJ whole genome shotgun (WGS) entry which is preliminary data.</text>
</comment>
<evidence type="ECO:0000256" key="1">
    <source>
        <dbReference type="ARBA" id="ARBA00007689"/>
    </source>
</evidence>
<proteinExistence type="inferred from homology"/>
<dbReference type="EMBL" id="WJYN01000004">
    <property type="protein sequence ID" value="MRS99416.1"/>
    <property type="molecule type" value="Genomic_DNA"/>
</dbReference>